<dbReference type="AlphaFoldDB" id="A0A8J5TI66"/>
<gene>
    <name evidence="2" type="ORF">Hamer_G001179</name>
</gene>
<sequence length="110" mass="12895">MDFYGVILKHITKRKRIPLILYKSFVPNYKPYFSIYVQYYFLGVECTKSVVLVCMAYVCKLKKMNQFYCSHIWFTALSHFIIMHFMTGCAFSKPVGSILQEPATQTLVLI</sequence>
<evidence type="ECO:0000313" key="3">
    <source>
        <dbReference type="Proteomes" id="UP000747542"/>
    </source>
</evidence>
<dbReference type="EMBL" id="JAHLQT010006108">
    <property type="protein sequence ID" value="KAG7175171.1"/>
    <property type="molecule type" value="Genomic_DNA"/>
</dbReference>
<protein>
    <submittedName>
        <fullName evidence="2">Uncharacterized protein</fullName>
    </submittedName>
</protein>
<accession>A0A8J5TI66</accession>
<keyword evidence="1" id="KW-1133">Transmembrane helix</keyword>
<organism evidence="2 3">
    <name type="scientific">Homarus americanus</name>
    <name type="common">American lobster</name>
    <dbReference type="NCBI Taxonomy" id="6706"/>
    <lineage>
        <taxon>Eukaryota</taxon>
        <taxon>Metazoa</taxon>
        <taxon>Ecdysozoa</taxon>
        <taxon>Arthropoda</taxon>
        <taxon>Crustacea</taxon>
        <taxon>Multicrustacea</taxon>
        <taxon>Malacostraca</taxon>
        <taxon>Eumalacostraca</taxon>
        <taxon>Eucarida</taxon>
        <taxon>Decapoda</taxon>
        <taxon>Pleocyemata</taxon>
        <taxon>Astacidea</taxon>
        <taxon>Nephropoidea</taxon>
        <taxon>Nephropidae</taxon>
        <taxon>Homarus</taxon>
    </lineage>
</organism>
<comment type="caution">
    <text evidence="2">The sequence shown here is derived from an EMBL/GenBank/DDBJ whole genome shotgun (WGS) entry which is preliminary data.</text>
</comment>
<reference evidence="2" key="1">
    <citation type="journal article" date="2021" name="Sci. Adv.">
        <title>The American lobster genome reveals insights on longevity, neural, and immune adaptations.</title>
        <authorList>
            <person name="Polinski J.M."/>
            <person name="Zimin A.V."/>
            <person name="Clark K.F."/>
            <person name="Kohn A.B."/>
            <person name="Sadowski N."/>
            <person name="Timp W."/>
            <person name="Ptitsyn A."/>
            <person name="Khanna P."/>
            <person name="Romanova D.Y."/>
            <person name="Williams P."/>
            <person name="Greenwood S.J."/>
            <person name="Moroz L.L."/>
            <person name="Walt D.R."/>
            <person name="Bodnar A.G."/>
        </authorList>
    </citation>
    <scope>NUCLEOTIDE SEQUENCE</scope>
    <source>
        <strain evidence="2">GMGI-L3</strain>
    </source>
</reference>
<keyword evidence="1" id="KW-0812">Transmembrane</keyword>
<evidence type="ECO:0000256" key="1">
    <source>
        <dbReference type="SAM" id="Phobius"/>
    </source>
</evidence>
<feature type="transmembrane region" description="Helical" evidence="1">
    <location>
        <begin position="71"/>
        <end position="93"/>
    </location>
</feature>
<feature type="transmembrane region" description="Helical" evidence="1">
    <location>
        <begin position="39"/>
        <end position="59"/>
    </location>
</feature>
<keyword evidence="1" id="KW-0472">Membrane</keyword>
<dbReference type="Proteomes" id="UP000747542">
    <property type="component" value="Unassembled WGS sequence"/>
</dbReference>
<keyword evidence="3" id="KW-1185">Reference proteome</keyword>
<proteinExistence type="predicted"/>
<name>A0A8J5TI66_HOMAM</name>
<evidence type="ECO:0000313" key="2">
    <source>
        <dbReference type="EMBL" id="KAG7175171.1"/>
    </source>
</evidence>